<keyword evidence="4" id="KW-1185">Reference proteome</keyword>
<evidence type="ECO:0000313" key="3">
    <source>
        <dbReference type="EMBL" id="KAF9483326.1"/>
    </source>
</evidence>
<dbReference type="AlphaFoldDB" id="A0A9P5Z9J0"/>
<evidence type="ECO:0000259" key="2">
    <source>
        <dbReference type="Pfam" id="PF06985"/>
    </source>
</evidence>
<feature type="region of interest" description="Disordered" evidence="1">
    <location>
        <begin position="1"/>
        <end position="29"/>
    </location>
</feature>
<evidence type="ECO:0000256" key="1">
    <source>
        <dbReference type="SAM" id="MobiDB-lite"/>
    </source>
</evidence>
<comment type="caution">
    <text evidence="3">The sequence shown here is derived from an EMBL/GenBank/DDBJ whole genome shotgun (WGS) entry which is preliminary data.</text>
</comment>
<dbReference type="Proteomes" id="UP000807469">
    <property type="component" value="Unassembled WGS sequence"/>
</dbReference>
<proteinExistence type="predicted"/>
<dbReference type="PANTHER" id="PTHR10622:SF10">
    <property type="entry name" value="HET DOMAIN-CONTAINING PROTEIN"/>
    <property type="match status" value="1"/>
</dbReference>
<feature type="domain" description="Heterokaryon incompatibility" evidence="2">
    <location>
        <begin position="257"/>
        <end position="347"/>
    </location>
</feature>
<sequence length="691" mass="77683">MPPATNGNTRAETSPDVRPNDQGFGGQSPSNIKAQAVLLTALRNFIVPLIQMAVPESEGKIGINDAPIGCEAEELLSALQIYITSIIRGGTKAMVVDFEEMSEMRSKAVTNDGAGLHQASFEKGLPSARFLEAGVVSKCNDKSKTKNIEEERVIFQSGRDCKHYGEPYTLAQVLNKLREHVFNNMPIRLLSFRKCNSDDSKLAITLCDRAGVYSYFEQKIIRTDVKINGTYLEYVVPIQLGKTCLSLNDCIAGFCEYAILSHTWLCSSPEVTYDDWLNVNLNPSNEGYRKLINFCRAAEENHGVTLGWMDTICIDKSSSSELDESIRSMYKWYQNAKICIAYLADTTSIVDMDQDRWFTRGWTLQELLAPNYLKFYGCDWKMLVESDHNDKDDPTIAARISAATGIYASDLRYHTYGSISSKMRWAAKRQVTRSEDIAYSLMGLFGVNMSIAYGEGAECAFFRLIKEILSNNTSSYMALDIFNFGGDPPGDEMVSQLLPVNPQAYLHHSYEWRFMGELMEPLLLTHLGLRIPVLLLPATPKRPDRERIFFGDYFTRPASVCIEPMSSIEPSIYFDVLHVASNNQFEYYNLSGGICSSGSMRCAFAVLNCTSASDDEELCIPVHCLAVPFIHTKESGKVTSTTHMFRLPAKDPVTFEMCKKAIPEPEKEIEFYTLLRSELARHGMQFLTMYL</sequence>
<dbReference type="PANTHER" id="PTHR10622">
    <property type="entry name" value="HET DOMAIN-CONTAINING PROTEIN"/>
    <property type="match status" value="1"/>
</dbReference>
<feature type="compositionally biased region" description="Polar residues" evidence="1">
    <location>
        <begin position="1"/>
        <end position="12"/>
    </location>
</feature>
<dbReference type="InterPro" id="IPR010730">
    <property type="entry name" value="HET"/>
</dbReference>
<organism evidence="3 4">
    <name type="scientific">Pholiota conissans</name>
    <dbReference type="NCBI Taxonomy" id="109636"/>
    <lineage>
        <taxon>Eukaryota</taxon>
        <taxon>Fungi</taxon>
        <taxon>Dikarya</taxon>
        <taxon>Basidiomycota</taxon>
        <taxon>Agaricomycotina</taxon>
        <taxon>Agaricomycetes</taxon>
        <taxon>Agaricomycetidae</taxon>
        <taxon>Agaricales</taxon>
        <taxon>Agaricineae</taxon>
        <taxon>Strophariaceae</taxon>
        <taxon>Pholiota</taxon>
    </lineage>
</organism>
<accession>A0A9P5Z9J0</accession>
<dbReference type="OrthoDB" id="5122891at2759"/>
<evidence type="ECO:0000313" key="4">
    <source>
        <dbReference type="Proteomes" id="UP000807469"/>
    </source>
</evidence>
<dbReference type="Pfam" id="PF06985">
    <property type="entry name" value="HET"/>
    <property type="match status" value="1"/>
</dbReference>
<gene>
    <name evidence="3" type="ORF">BDN70DRAFT_929338</name>
</gene>
<dbReference type="EMBL" id="MU155155">
    <property type="protein sequence ID" value="KAF9483326.1"/>
    <property type="molecule type" value="Genomic_DNA"/>
</dbReference>
<reference evidence="3" key="1">
    <citation type="submission" date="2020-11" db="EMBL/GenBank/DDBJ databases">
        <authorList>
            <consortium name="DOE Joint Genome Institute"/>
            <person name="Ahrendt S."/>
            <person name="Riley R."/>
            <person name="Andreopoulos W."/>
            <person name="Labutti K."/>
            <person name="Pangilinan J."/>
            <person name="Ruiz-Duenas F.J."/>
            <person name="Barrasa J.M."/>
            <person name="Sanchez-Garcia M."/>
            <person name="Camarero S."/>
            <person name="Miyauchi S."/>
            <person name="Serrano A."/>
            <person name="Linde D."/>
            <person name="Babiker R."/>
            <person name="Drula E."/>
            <person name="Ayuso-Fernandez I."/>
            <person name="Pacheco R."/>
            <person name="Padilla G."/>
            <person name="Ferreira P."/>
            <person name="Barriuso J."/>
            <person name="Kellner H."/>
            <person name="Castanera R."/>
            <person name="Alfaro M."/>
            <person name="Ramirez L."/>
            <person name="Pisabarro A.G."/>
            <person name="Kuo A."/>
            <person name="Tritt A."/>
            <person name="Lipzen A."/>
            <person name="He G."/>
            <person name="Yan M."/>
            <person name="Ng V."/>
            <person name="Cullen D."/>
            <person name="Martin F."/>
            <person name="Rosso M.-N."/>
            <person name="Henrissat B."/>
            <person name="Hibbett D."/>
            <person name="Martinez A.T."/>
            <person name="Grigoriev I.V."/>
        </authorList>
    </citation>
    <scope>NUCLEOTIDE SEQUENCE</scope>
    <source>
        <strain evidence="3">CIRM-BRFM 674</strain>
    </source>
</reference>
<protein>
    <recommendedName>
        <fullName evidence="2">Heterokaryon incompatibility domain-containing protein</fullName>
    </recommendedName>
</protein>
<name>A0A9P5Z9J0_9AGAR</name>